<accession>A0ABX6EEZ7</accession>
<dbReference type="PROSITE" id="PS51186">
    <property type="entry name" value="GNAT"/>
    <property type="match status" value="2"/>
</dbReference>
<evidence type="ECO:0000313" key="3">
    <source>
        <dbReference type="Proteomes" id="UP000424673"/>
    </source>
</evidence>
<dbReference type="Gene3D" id="3.40.630.30">
    <property type="match status" value="1"/>
</dbReference>
<dbReference type="PANTHER" id="PTHR47237:SF1">
    <property type="entry name" value="SLL0310 PROTEIN"/>
    <property type="match status" value="1"/>
</dbReference>
<dbReference type="InterPro" id="IPR016181">
    <property type="entry name" value="Acyl_CoA_acyltransferase"/>
</dbReference>
<evidence type="ECO:0000313" key="2">
    <source>
        <dbReference type="EMBL" id="QGM93383.1"/>
    </source>
</evidence>
<dbReference type="PANTHER" id="PTHR47237">
    <property type="entry name" value="SLL0310 PROTEIN"/>
    <property type="match status" value="1"/>
</dbReference>
<feature type="domain" description="N-acetyltransferase" evidence="1">
    <location>
        <begin position="6"/>
        <end position="148"/>
    </location>
</feature>
<keyword evidence="3" id="KW-1185">Reference proteome</keyword>
<dbReference type="Proteomes" id="UP000424673">
    <property type="component" value="Chromosome"/>
</dbReference>
<gene>
    <name evidence="2" type="ORF">F7D13_04740</name>
</gene>
<protein>
    <submittedName>
        <fullName evidence="2">GNAT family N-acetyltransferase</fullName>
    </submittedName>
</protein>
<sequence>MNVEDVVIREMSKSELGRALDWAAAEGWNPGLYDAESFYAVDPKGFFIAERAGAPLGCVSAVAYDESFGYVGLFIIRPPYRGQGVGLRLLDVALQHVQGRNVGLDAAIDLQQTYARYGFTFAYRNIRHRCVGGGGEAPPDVTELADVPFDEIVQYDQTVFPTSRLNFLSHWIAQPQSAALAVVRQGRLAGYGVLRACRDGYKIGPLFADDLQIADALFQGLCARAAGAPVFLDTPEANAAAIALAQRRQMTAVFDTARMYTEGMPPGRIDRCYGVTTFELG</sequence>
<feature type="domain" description="N-acetyltransferase" evidence="1">
    <location>
        <begin position="139"/>
        <end position="281"/>
    </location>
</feature>
<dbReference type="Pfam" id="PF18014">
    <property type="entry name" value="Acetyltransf_18"/>
    <property type="match status" value="1"/>
</dbReference>
<dbReference type="InterPro" id="IPR041496">
    <property type="entry name" value="YitH/HolE_GNAT"/>
</dbReference>
<dbReference type="RefSeq" id="WP_154451203.1">
    <property type="nucleotide sequence ID" value="NZ_CP044328.1"/>
</dbReference>
<reference evidence="2 3" key="2">
    <citation type="journal article" date="2021" name="AMB Express">
        <title>Isolation and characterisation of Methylocystis spp. for poly-3-hydroxybutyrate production using waste methane feedstocks.</title>
        <authorList>
            <person name="Rumah B.L."/>
            <person name="Stead C.E."/>
            <person name="Claxton Stevens B.H."/>
            <person name="Minton N.P."/>
            <person name="Grosse-Honebrink A."/>
            <person name="Zhang Y."/>
        </authorList>
    </citation>
    <scope>NUCLEOTIDE SEQUENCE [LARGE SCALE GENOMIC DNA]</scope>
    <source>
        <strain evidence="2 3">BRCS1</strain>
    </source>
</reference>
<name>A0ABX6EEZ7_9HYPH</name>
<dbReference type="Gene3D" id="3.40.630.90">
    <property type="match status" value="1"/>
</dbReference>
<dbReference type="InterPro" id="IPR052729">
    <property type="entry name" value="Acyl/Acetyltrans_Enzymes"/>
</dbReference>
<proteinExistence type="predicted"/>
<dbReference type="InterPro" id="IPR000182">
    <property type="entry name" value="GNAT_dom"/>
</dbReference>
<dbReference type="SUPFAM" id="SSF55729">
    <property type="entry name" value="Acyl-CoA N-acyltransferases (Nat)"/>
    <property type="match status" value="1"/>
</dbReference>
<dbReference type="EMBL" id="CP044328">
    <property type="protein sequence ID" value="QGM93383.1"/>
    <property type="molecule type" value="Genomic_DNA"/>
</dbReference>
<dbReference type="Pfam" id="PF00583">
    <property type="entry name" value="Acetyltransf_1"/>
    <property type="match status" value="1"/>
</dbReference>
<organism evidence="2 3">
    <name type="scientific">Methylocystis rosea</name>
    <dbReference type="NCBI Taxonomy" id="173366"/>
    <lineage>
        <taxon>Bacteria</taxon>
        <taxon>Pseudomonadati</taxon>
        <taxon>Pseudomonadota</taxon>
        <taxon>Alphaproteobacteria</taxon>
        <taxon>Hyphomicrobiales</taxon>
        <taxon>Methylocystaceae</taxon>
        <taxon>Methylocystis</taxon>
    </lineage>
</organism>
<dbReference type="CDD" id="cd04301">
    <property type="entry name" value="NAT_SF"/>
    <property type="match status" value="1"/>
</dbReference>
<reference evidence="3" key="1">
    <citation type="submission" date="2019-09" db="EMBL/GenBank/DDBJ databases">
        <title>Isolation and complete genome sequencing of Methylocystis species.</title>
        <authorList>
            <person name="Rumah B.L."/>
            <person name="Stead C.E."/>
            <person name="Stevens B.C."/>
            <person name="Minton N.P."/>
            <person name="Grosse-Honebrink A."/>
            <person name="Zhang Y."/>
        </authorList>
    </citation>
    <scope>NUCLEOTIDE SEQUENCE [LARGE SCALE GENOMIC DNA]</scope>
    <source>
        <strain evidence="3">BRCS1</strain>
    </source>
</reference>
<evidence type="ECO:0000259" key="1">
    <source>
        <dbReference type="PROSITE" id="PS51186"/>
    </source>
</evidence>